<dbReference type="Proteomes" id="UP000256310">
    <property type="component" value="Unassembled WGS sequence"/>
</dbReference>
<name>A0A3D9FEF5_9SPHN</name>
<dbReference type="RefSeq" id="WP_116235606.1">
    <property type="nucleotide sequence ID" value="NZ_QRDP01000004.1"/>
</dbReference>
<dbReference type="EMBL" id="QRDP01000004">
    <property type="protein sequence ID" value="RED16169.1"/>
    <property type="molecule type" value="Genomic_DNA"/>
</dbReference>
<protein>
    <submittedName>
        <fullName evidence="3">Uncharacterized protein</fullName>
    </submittedName>
</protein>
<feature type="coiled-coil region" evidence="1">
    <location>
        <begin position="245"/>
        <end position="402"/>
    </location>
</feature>
<sequence>MSSMSFRVPLGLRLPVENILYVGVGDGREVEKLRSVDARSITLVEADFQHALRLADLADDTVRIVLRAVSADVTLRTFHRLSFSGLSSLRSPTGLLDVYPGLRTTATIPMKPLDPAELCESLELNQDAENWLILDAPGEAVGILERLRAAELLNCFSAVQLRNGYRELYAGEGLIKDGEAILKEAGYEVSIRPDSDPYRPFLEATIDREKKRLLAEIGRLRTKITAANTRDSELQAALSAAKSGHEEVKARITELKANSETLRNRVSELDSARTDSQSAIAKQVDRIAELEADREALNERISALDSALADAQSASTKQVDRIAELEADREALNERISKLDIALADAQSKNAKQAEDREKYESEMSEQLAAADRVRLASLNDLKYLQSKYENVRIEKDEQNELLAMVADQLERLVEGNPISDKSKQEDNGKSTSPKSSKAKKGRQI</sequence>
<gene>
    <name evidence="3" type="ORF">DFR46_1185</name>
</gene>
<proteinExistence type="predicted"/>
<evidence type="ECO:0000313" key="3">
    <source>
        <dbReference type="EMBL" id="RED16169.1"/>
    </source>
</evidence>
<evidence type="ECO:0000256" key="2">
    <source>
        <dbReference type="SAM" id="MobiDB-lite"/>
    </source>
</evidence>
<feature type="region of interest" description="Disordered" evidence="2">
    <location>
        <begin position="414"/>
        <end position="445"/>
    </location>
</feature>
<dbReference type="Gene3D" id="1.10.287.1490">
    <property type="match status" value="1"/>
</dbReference>
<keyword evidence="4" id="KW-1185">Reference proteome</keyword>
<accession>A0A3D9FEF5</accession>
<reference evidence="3 4" key="1">
    <citation type="submission" date="2018-07" db="EMBL/GenBank/DDBJ databases">
        <title>Genomic Encyclopedia of Type Strains, Phase IV (KMG-IV): sequencing the most valuable type-strain genomes for metagenomic binning, comparative biology and taxonomic classification.</title>
        <authorList>
            <person name="Goeker M."/>
        </authorList>
    </citation>
    <scope>NUCLEOTIDE SEQUENCE [LARGE SCALE GENOMIC DNA]</scope>
    <source>
        <strain evidence="3 4">DSM 26725</strain>
    </source>
</reference>
<comment type="caution">
    <text evidence="3">The sequence shown here is derived from an EMBL/GenBank/DDBJ whole genome shotgun (WGS) entry which is preliminary data.</text>
</comment>
<dbReference type="AlphaFoldDB" id="A0A3D9FEF5"/>
<keyword evidence="1" id="KW-0175">Coiled coil</keyword>
<evidence type="ECO:0000256" key="1">
    <source>
        <dbReference type="SAM" id="Coils"/>
    </source>
</evidence>
<organism evidence="3 4">
    <name type="scientific">Parasphingopyxis lamellibrachiae</name>
    <dbReference type="NCBI Taxonomy" id="680125"/>
    <lineage>
        <taxon>Bacteria</taxon>
        <taxon>Pseudomonadati</taxon>
        <taxon>Pseudomonadota</taxon>
        <taxon>Alphaproteobacteria</taxon>
        <taxon>Sphingomonadales</taxon>
        <taxon>Sphingomonadaceae</taxon>
        <taxon>Parasphingopyxis</taxon>
    </lineage>
</organism>
<evidence type="ECO:0000313" key="4">
    <source>
        <dbReference type="Proteomes" id="UP000256310"/>
    </source>
</evidence>